<evidence type="ECO:0000313" key="3">
    <source>
        <dbReference type="RefSeq" id="XP_033536876.1"/>
    </source>
</evidence>
<dbReference type="GeneID" id="54418569"/>
<evidence type="ECO:0000313" key="1">
    <source>
        <dbReference type="EMBL" id="KAF1815245.1"/>
    </source>
</evidence>
<dbReference type="AlphaFoldDB" id="A0A6G1GAZ6"/>
<dbReference type="Proteomes" id="UP000504638">
    <property type="component" value="Unplaced"/>
</dbReference>
<proteinExistence type="predicted"/>
<dbReference type="RefSeq" id="XP_033536876.1">
    <property type="nucleotide sequence ID" value="XM_033677999.1"/>
</dbReference>
<accession>A0A6G1GAZ6</accession>
<sequence>MRFELHSVAPAPALYPQPRPQVPNTGYATFRNVVYQNLRSGRRRDGSEHTLANVFMLCECISSSPVFIRGHPPDIGLLIPQAQARVSTGTISEFRTVRCLLRIYPHQPETTMATGHLTLGFPNRVRFGLTRRTIVRSGTFGTSMRITVLCLSVTSVHAACHSGEVFI</sequence>
<protein>
    <submittedName>
        <fullName evidence="1 3">Uncharacterized protein</fullName>
    </submittedName>
</protein>
<reference evidence="3" key="2">
    <citation type="submission" date="2020-04" db="EMBL/GenBank/DDBJ databases">
        <authorList>
            <consortium name="NCBI Genome Project"/>
        </authorList>
    </citation>
    <scope>NUCLEOTIDE SEQUENCE</scope>
    <source>
        <strain evidence="3">CBS 781.70</strain>
    </source>
</reference>
<reference evidence="1 3" key="1">
    <citation type="submission" date="2020-01" db="EMBL/GenBank/DDBJ databases">
        <authorList>
            <consortium name="DOE Joint Genome Institute"/>
            <person name="Haridas S."/>
            <person name="Albert R."/>
            <person name="Binder M."/>
            <person name="Bloem J."/>
            <person name="Labutti K."/>
            <person name="Salamov A."/>
            <person name="Andreopoulos B."/>
            <person name="Baker S.E."/>
            <person name="Barry K."/>
            <person name="Bills G."/>
            <person name="Bluhm B.H."/>
            <person name="Cannon C."/>
            <person name="Castanera R."/>
            <person name="Culley D.E."/>
            <person name="Daum C."/>
            <person name="Ezra D."/>
            <person name="Gonzalez J.B."/>
            <person name="Henrissat B."/>
            <person name="Kuo A."/>
            <person name="Liang C."/>
            <person name="Lipzen A."/>
            <person name="Lutzoni F."/>
            <person name="Magnuson J."/>
            <person name="Mondo S."/>
            <person name="Nolan M."/>
            <person name="Ohm R."/>
            <person name="Pangilinan J."/>
            <person name="Park H.-J."/>
            <person name="Ramirez L."/>
            <person name="Alfaro M."/>
            <person name="Sun H."/>
            <person name="Tritt A."/>
            <person name="Yoshinaga Y."/>
            <person name="Zwiers L.-H."/>
            <person name="Turgeon B.G."/>
            <person name="Goodwin S.B."/>
            <person name="Spatafora J.W."/>
            <person name="Crous P.W."/>
            <person name="Grigoriev I.V."/>
        </authorList>
    </citation>
    <scope>NUCLEOTIDE SEQUENCE</scope>
    <source>
        <strain evidence="1 3">CBS 781.70</strain>
    </source>
</reference>
<dbReference type="EMBL" id="ML975152">
    <property type="protein sequence ID" value="KAF1815245.1"/>
    <property type="molecule type" value="Genomic_DNA"/>
</dbReference>
<name>A0A6G1GAZ6_9PEZI</name>
<reference evidence="3" key="3">
    <citation type="submission" date="2025-04" db="UniProtKB">
        <authorList>
            <consortium name="RefSeq"/>
        </authorList>
    </citation>
    <scope>IDENTIFICATION</scope>
    <source>
        <strain evidence="3">CBS 781.70</strain>
    </source>
</reference>
<evidence type="ECO:0000313" key="2">
    <source>
        <dbReference type="Proteomes" id="UP000504638"/>
    </source>
</evidence>
<organism evidence="1">
    <name type="scientific">Eremomyces bilateralis CBS 781.70</name>
    <dbReference type="NCBI Taxonomy" id="1392243"/>
    <lineage>
        <taxon>Eukaryota</taxon>
        <taxon>Fungi</taxon>
        <taxon>Dikarya</taxon>
        <taxon>Ascomycota</taxon>
        <taxon>Pezizomycotina</taxon>
        <taxon>Dothideomycetes</taxon>
        <taxon>Dothideomycetes incertae sedis</taxon>
        <taxon>Eremomycetales</taxon>
        <taxon>Eremomycetaceae</taxon>
        <taxon>Eremomyces</taxon>
    </lineage>
</organism>
<keyword evidence="2" id="KW-1185">Reference proteome</keyword>
<gene>
    <name evidence="1 3" type="ORF">P152DRAFT_447479</name>
</gene>